<evidence type="ECO:0000313" key="1">
    <source>
        <dbReference type="EMBL" id="MPM37701.1"/>
    </source>
</evidence>
<accession>A0A644ZCU3</accession>
<protein>
    <submittedName>
        <fullName evidence="1">Uncharacterized protein</fullName>
    </submittedName>
</protein>
<comment type="caution">
    <text evidence="1">The sequence shown here is derived from an EMBL/GenBank/DDBJ whole genome shotgun (WGS) entry which is preliminary data.</text>
</comment>
<proteinExistence type="predicted"/>
<reference evidence="1" key="1">
    <citation type="submission" date="2019-08" db="EMBL/GenBank/DDBJ databases">
        <authorList>
            <person name="Kucharzyk K."/>
            <person name="Murdoch R.W."/>
            <person name="Higgins S."/>
            <person name="Loffler F."/>
        </authorList>
    </citation>
    <scope>NUCLEOTIDE SEQUENCE</scope>
</reference>
<dbReference type="EMBL" id="VSSQ01008038">
    <property type="protein sequence ID" value="MPM37701.1"/>
    <property type="molecule type" value="Genomic_DNA"/>
</dbReference>
<name>A0A644ZCU3_9ZZZZ</name>
<sequence>MLRGKAVFKGQNIEARGLGELGGKHLGIAEVPAGIASAVAVQHGALVPVGPLQPHPRRGHSGKVKGLPAHVRHVGGEIAQKLLTPALALQLLHRHDLRRSGAVEGLEYPHGGSQTAAFGGFALLGKRGFEYLAGLVHDAPSFSMMAS</sequence>
<organism evidence="1">
    <name type="scientific">bioreactor metagenome</name>
    <dbReference type="NCBI Taxonomy" id="1076179"/>
    <lineage>
        <taxon>unclassified sequences</taxon>
        <taxon>metagenomes</taxon>
        <taxon>ecological metagenomes</taxon>
    </lineage>
</organism>
<gene>
    <name evidence="1" type="ORF">SDC9_84320</name>
</gene>
<dbReference type="AlphaFoldDB" id="A0A644ZCU3"/>